<dbReference type="InterPro" id="IPR001304">
    <property type="entry name" value="C-type_lectin-like"/>
</dbReference>
<dbReference type="AlphaFoldDB" id="A0A0N5ALD8"/>
<dbReference type="PROSITE" id="PS50041">
    <property type="entry name" value="C_TYPE_LECTIN_2"/>
    <property type="match status" value="1"/>
</dbReference>
<dbReference type="PROSITE" id="PS00615">
    <property type="entry name" value="C_TYPE_LECTIN_1"/>
    <property type="match status" value="1"/>
</dbReference>
<dbReference type="Gene3D" id="3.10.100.10">
    <property type="entry name" value="Mannose-Binding Protein A, subunit A"/>
    <property type="match status" value="2"/>
</dbReference>
<evidence type="ECO:0000259" key="3">
    <source>
        <dbReference type="PROSITE" id="PS50041"/>
    </source>
</evidence>
<dbReference type="InterPro" id="IPR016187">
    <property type="entry name" value="CTDL_fold"/>
</dbReference>
<dbReference type="Pfam" id="PF00059">
    <property type="entry name" value="Lectin_C"/>
    <property type="match status" value="1"/>
</dbReference>
<evidence type="ECO:0000256" key="2">
    <source>
        <dbReference type="SAM" id="Phobius"/>
    </source>
</evidence>
<dbReference type="InterPro" id="IPR018378">
    <property type="entry name" value="C-type_lectin_CS"/>
</dbReference>
<accession>A0A0N5ALD8</accession>
<dbReference type="PANTHER" id="PTHR22803">
    <property type="entry name" value="MANNOSE, PHOSPHOLIPASE, LECTIN RECEPTOR RELATED"/>
    <property type="match status" value="1"/>
</dbReference>
<reference evidence="5" key="1">
    <citation type="submission" date="2017-02" db="UniProtKB">
        <authorList>
            <consortium name="WormBaseParasite"/>
        </authorList>
    </citation>
    <scope>IDENTIFICATION</scope>
</reference>
<keyword evidence="1" id="KW-1015">Disulfide bond</keyword>
<dbReference type="SUPFAM" id="SSF56436">
    <property type="entry name" value="C-type lectin-like"/>
    <property type="match status" value="2"/>
</dbReference>
<dbReference type="InterPro" id="IPR050111">
    <property type="entry name" value="C-type_lectin/snaclec_domain"/>
</dbReference>
<dbReference type="Proteomes" id="UP000046393">
    <property type="component" value="Unplaced"/>
</dbReference>
<name>A0A0N5ALD8_9BILA</name>
<dbReference type="WBParaSite" id="SMUV_0000535301-mRNA-1">
    <property type="protein sequence ID" value="SMUV_0000535301-mRNA-1"/>
    <property type="gene ID" value="SMUV_0000535301"/>
</dbReference>
<keyword evidence="2" id="KW-0472">Membrane</keyword>
<keyword evidence="4" id="KW-1185">Reference proteome</keyword>
<organism evidence="4 5">
    <name type="scientific">Syphacia muris</name>
    <dbReference type="NCBI Taxonomy" id="451379"/>
    <lineage>
        <taxon>Eukaryota</taxon>
        <taxon>Metazoa</taxon>
        <taxon>Ecdysozoa</taxon>
        <taxon>Nematoda</taxon>
        <taxon>Chromadorea</taxon>
        <taxon>Rhabditida</taxon>
        <taxon>Spirurina</taxon>
        <taxon>Oxyuridomorpha</taxon>
        <taxon>Oxyuroidea</taxon>
        <taxon>Oxyuridae</taxon>
        <taxon>Syphacia</taxon>
    </lineage>
</organism>
<dbReference type="CDD" id="cd00037">
    <property type="entry name" value="CLECT"/>
    <property type="match status" value="1"/>
</dbReference>
<proteinExistence type="predicted"/>
<dbReference type="SMART" id="SM00034">
    <property type="entry name" value="CLECT"/>
    <property type="match status" value="1"/>
</dbReference>
<evidence type="ECO:0000313" key="5">
    <source>
        <dbReference type="WBParaSite" id="SMUV_0000535301-mRNA-1"/>
    </source>
</evidence>
<sequence>MVTIFQISDKLTYSDAKEFCKELNATLVTFANEEENSKARQIQYNGNFWIGLERHNGVWKWVDNLPLGYNNWLDNRTEHLLHEGLDCVQDKYYQVWDNVQCTEKAYFICQYEQFSKTSQFWLGLEKVSGMWRWNDGSPIVYEKFQASCCSENANSAFMSTSDSWIEITSKLTPASVICKYKNFKLFLALIFGGIIVAVSSTILIYIMKVKPALPKIAGANKRNSGVSVNPVTATEEN</sequence>
<evidence type="ECO:0000256" key="1">
    <source>
        <dbReference type="ARBA" id="ARBA00023157"/>
    </source>
</evidence>
<evidence type="ECO:0000313" key="4">
    <source>
        <dbReference type="Proteomes" id="UP000046393"/>
    </source>
</evidence>
<feature type="domain" description="C-type lectin" evidence="3">
    <location>
        <begin position="8"/>
        <end position="110"/>
    </location>
</feature>
<keyword evidence="2" id="KW-0812">Transmembrane</keyword>
<protein>
    <submittedName>
        <fullName evidence="5">C-type lectin domain-containing protein</fullName>
    </submittedName>
</protein>
<dbReference type="InterPro" id="IPR016186">
    <property type="entry name" value="C-type_lectin-like/link_sf"/>
</dbReference>
<feature type="transmembrane region" description="Helical" evidence="2">
    <location>
        <begin position="185"/>
        <end position="206"/>
    </location>
</feature>
<keyword evidence="2" id="KW-1133">Transmembrane helix</keyword>